<reference evidence="3 4" key="1">
    <citation type="submission" date="2019-06" db="EMBL/GenBank/DDBJ databases">
        <title>A chromosomal-level reference genome of Carpinus fangiana (Coryloideae, Betulaceae).</title>
        <authorList>
            <person name="Yang X."/>
            <person name="Wang Z."/>
            <person name="Zhang L."/>
            <person name="Hao G."/>
            <person name="Liu J."/>
            <person name="Yang Y."/>
        </authorList>
    </citation>
    <scope>NUCLEOTIDE SEQUENCE [LARGE SCALE GENOMIC DNA]</scope>
    <source>
        <strain evidence="3">Cfa_2016G</strain>
        <tissue evidence="3">Leaf</tissue>
    </source>
</reference>
<dbReference type="Pfam" id="PF23155">
    <property type="entry name" value="DUF7053"/>
    <property type="match status" value="1"/>
</dbReference>
<proteinExistence type="predicted"/>
<feature type="domain" description="DUF7053" evidence="2">
    <location>
        <begin position="2"/>
        <end position="172"/>
    </location>
</feature>
<evidence type="ECO:0000313" key="3">
    <source>
        <dbReference type="EMBL" id="KAB8338937.1"/>
    </source>
</evidence>
<organism evidence="3 4">
    <name type="scientific">Carpinus fangiana</name>
    <dbReference type="NCBI Taxonomy" id="176857"/>
    <lineage>
        <taxon>Eukaryota</taxon>
        <taxon>Viridiplantae</taxon>
        <taxon>Streptophyta</taxon>
        <taxon>Embryophyta</taxon>
        <taxon>Tracheophyta</taxon>
        <taxon>Spermatophyta</taxon>
        <taxon>Magnoliopsida</taxon>
        <taxon>eudicotyledons</taxon>
        <taxon>Gunneridae</taxon>
        <taxon>Pentapetalae</taxon>
        <taxon>rosids</taxon>
        <taxon>fabids</taxon>
        <taxon>Fagales</taxon>
        <taxon>Betulaceae</taxon>
        <taxon>Carpinus</taxon>
    </lineage>
</organism>
<comment type="caution">
    <text evidence="3">The sequence shown here is derived from an EMBL/GenBank/DDBJ whole genome shotgun (WGS) entry which is preliminary data.</text>
</comment>
<feature type="compositionally biased region" description="Low complexity" evidence="1">
    <location>
        <begin position="184"/>
        <end position="200"/>
    </location>
</feature>
<dbReference type="InterPro" id="IPR055481">
    <property type="entry name" value="DUF7053"/>
</dbReference>
<protein>
    <recommendedName>
        <fullName evidence="2">DUF7053 domain-containing protein</fullName>
    </recommendedName>
</protein>
<keyword evidence="4" id="KW-1185">Reference proteome</keyword>
<feature type="compositionally biased region" description="Basic and acidic residues" evidence="1">
    <location>
        <begin position="229"/>
        <end position="238"/>
    </location>
</feature>
<feature type="compositionally biased region" description="Polar residues" evidence="1">
    <location>
        <begin position="207"/>
        <end position="228"/>
    </location>
</feature>
<feature type="region of interest" description="Disordered" evidence="1">
    <location>
        <begin position="184"/>
        <end position="252"/>
    </location>
</feature>
<dbReference type="EMBL" id="VIBQ01000010">
    <property type="protein sequence ID" value="KAB8338937.1"/>
    <property type="molecule type" value="Genomic_DNA"/>
</dbReference>
<dbReference type="Proteomes" id="UP000327013">
    <property type="component" value="Unassembled WGS sequence"/>
</dbReference>
<evidence type="ECO:0000313" key="4">
    <source>
        <dbReference type="Proteomes" id="UP000327013"/>
    </source>
</evidence>
<dbReference type="PANTHER" id="PTHR38117">
    <property type="entry name" value="NACHT AND WD40 DOMAIN PROTEIN"/>
    <property type="match status" value="1"/>
</dbReference>
<dbReference type="PANTHER" id="PTHR38117:SF2">
    <property type="entry name" value="NACHT AND WD40 DOMAIN PROTEIN"/>
    <property type="match status" value="1"/>
</dbReference>
<dbReference type="AlphaFoldDB" id="A0A5N6KQZ2"/>
<sequence length="252" mass="27657">MSKNTRYTVITPLPAGITRETVRDTLHNHVEMIDLNPLVIDRFRIPKPPARASAEEYHCAWYQLQDKVSYLPGGMASGKVEYFACFHDLADGIQTHVLAPLGLDIKEKWTVGGTLPGELRGPTELGLGIPKDGLYLREDVDMRCNIMLTSFVKKNLRNAHGVLVDRLLEKSHLLEREAYNSKLLSQSGSSGEPSLSSEYSARGSMGRHQSWTGAPSERASTASGTTESTRGKATERAPVELGSDPIVHEMAG</sequence>
<name>A0A5N6KQZ2_9ROSI</name>
<gene>
    <name evidence="3" type="ORF">FH972_021877</name>
</gene>
<evidence type="ECO:0000256" key="1">
    <source>
        <dbReference type="SAM" id="MobiDB-lite"/>
    </source>
</evidence>
<evidence type="ECO:0000259" key="2">
    <source>
        <dbReference type="Pfam" id="PF23155"/>
    </source>
</evidence>
<dbReference type="OrthoDB" id="3246050at2759"/>
<accession>A0A5N6KQZ2</accession>